<protein>
    <submittedName>
        <fullName evidence="2">Uncharacterized protein</fullName>
    </submittedName>
</protein>
<dbReference type="AlphaFoldDB" id="A0A392MRF0"/>
<keyword evidence="3" id="KW-1185">Reference proteome</keyword>
<dbReference type="EMBL" id="LXQA010017694">
    <property type="protein sequence ID" value="MCH90146.1"/>
    <property type="molecule type" value="Genomic_DNA"/>
</dbReference>
<proteinExistence type="predicted"/>
<evidence type="ECO:0000313" key="3">
    <source>
        <dbReference type="Proteomes" id="UP000265520"/>
    </source>
</evidence>
<evidence type="ECO:0000313" key="2">
    <source>
        <dbReference type="EMBL" id="MCH90146.1"/>
    </source>
</evidence>
<evidence type="ECO:0000256" key="1">
    <source>
        <dbReference type="SAM" id="MobiDB-lite"/>
    </source>
</evidence>
<feature type="region of interest" description="Disordered" evidence="1">
    <location>
        <begin position="24"/>
        <end position="43"/>
    </location>
</feature>
<reference evidence="2 3" key="1">
    <citation type="journal article" date="2018" name="Front. Plant Sci.">
        <title>Red Clover (Trifolium pratense) and Zigzag Clover (T. medium) - A Picture of Genomic Similarities and Differences.</title>
        <authorList>
            <person name="Dluhosova J."/>
            <person name="Istvanek J."/>
            <person name="Nedelnik J."/>
            <person name="Repkova J."/>
        </authorList>
    </citation>
    <scope>NUCLEOTIDE SEQUENCE [LARGE SCALE GENOMIC DNA]</scope>
    <source>
        <strain evidence="3">cv. 10/8</strain>
        <tissue evidence="2">Leaf</tissue>
    </source>
</reference>
<accession>A0A392MRF0</accession>
<sequence length="43" mass="4651">HSSGGSGEQLRGGGGTVRSVMTARLSGVRRRMEEGLRRCHNVR</sequence>
<gene>
    <name evidence="2" type="ORF">A2U01_0011055</name>
</gene>
<organism evidence="2 3">
    <name type="scientific">Trifolium medium</name>
    <dbReference type="NCBI Taxonomy" id="97028"/>
    <lineage>
        <taxon>Eukaryota</taxon>
        <taxon>Viridiplantae</taxon>
        <taxon>Streptophyta</taxon>
        <taxon>Embryophyta</taxon>
        <taxon>Tracheophyta</taxon>
        <taxon>Spermatophyta</taxon>
        <taxon>Magnoliopsida</taxon>
        <taxon>eudicotyledons</taxon>
        <taxon>Gunneridae</taxon>
        <taxon>Pentapetalae</taxon>
        <taxon>rosids</taxon>
        <taxon>fabids</taxon>
        <taxon>Fabales</taxon>
        <taxon>Fabaceae</taxon>
        <taxon>Papilionoideae</taxon>
        <taxon>50 kb inversion clade</taxon>
        <taxon>NPAAA clade</taxon>
        <taxon>Hologalegina</taxon>
        <taxon>IRL clade</taxon>
        <taxon>Trifolieae</taxon>
        <taxon>Trifolium</taxon>
    </lineage>
</organism>
<dbReference type="Proteomes" id="UP000265520">
    <property type="component" value="Unassembled WGS sequence"/>
</dbReference>
<feature type="non-terminal residue" evidence="2">
    <location>
        <position position="1"/>
    </location>
</feature>
<name>A0A392MRF0_9FABA</name>
<comment type="caution">
    <text evidence="2">The sequence shown here is derived from an EMBL/GenBank/DDBJ whole genome shotgun (WGS) entry which is preliminary data.</text>
</comment>